<dbReference type="Proteomes" id="UP001604277">
    <property type="component" value="Unassembled WGS sequence"/>
</dbReference>
<sequence length="109" mass="12185">MFPLNLRYIWVYGRDLSTRAFLDEAECKIQGGLMIGTWEGFCLTCPVAEPCSSETTREADGASPVSVLEAPFTEDSSSESFERVSTELHAFPKLKLQQAAAIEIYQIMR</sequence>
<keyword evidence="2" id="KW-1185">Reference proteome</keyword>
<name>A0ABD1VPV0_9LAMI</name>
<gene>
    <name evidence="1" type="ORF">Fot_20184</name>
</gene>
<dbReference type="AlphaFoldDB" id="A0ABD1VPV0"/>
<protein>
    <submittedName>
        <fullName evidence="1">Uncharacterized protein</fullName>
    </submittedName>
</protein>
<proteinExistence type="predicted"/>
<evidence type="ECO:0000313" key="2">
    <source>
        <dbReference type="Proteomes" id="UP001604277"/>
    </source>
</evidence>
<organism evidence="1 2">
    <name type="scientific">Forsythia ovata</name>
    <dbReference type="NCBI Taxonomy" id="205694"/>
    <lineage>
        <taxon>Eukaryota</taxon>
        <taxon>Viridiplantae</taxon>
        <taxon>Streptophyta</taxon>
        <taxon>Embryophyta</taxon>
        <taxon>Tracheophyta</taxon>
        <taxon>Spermatophyta</taxon>
        <taxon>Magnoliopsida</taxon>
        <taxon>eudicotyledons</taxon>
        <taxon>Gunneridae</taxon>
        <taxon>Pentapetalae</taxon>
        <taxon>asterids</taxon>
        <taxon>lamiids</taxon>
        <taxon>Lamiales</taxon>
        <taxon>Oleaceae</taxon>
        <taxon>Forsythieae</taxon>
        <taxon>Forsythia</taxon>
    </lineage>
</organism>
<dbReference type="EMBL" id="JBFOLJ010000005">
    <property type="protein sequence ID" value="KAL2538793.1"/>
    <property type="molecule type" value="Genomic_DNA"/>
</dbReference>
<accession>A0ABD1VPV0</accession>
<evidence type="ECO:0000313" key="1">
    <source>
        <dbReference type="EMBL" id="KAL2538793.1"/>
    </source>
</evidence>
<reference evidence="2" key="1">
    <citation type="submission" date="2024-07" db="EMBL/GenBank/DDBJ databases">
        <title>Two chromosome-level genome assemblies of Korean endemic species Abeliophyllum distichum and Forsythia ovata (Oleaceae).</title>
        <authorList>
            <person name="Jang H."/>
        </authorList>
    </citation>
    <scope>NUCLEOTIDE SEQUENCE [LARGE SCALE GENOMIC DNA]</scope>
</reference>
<comment type="caution">
    <text evidence="1">The sequence shown here is derived from an EMBL/GenBank/DDBJ whole genome shotgun (WGS) entry which is preliminary data.</text>
</comment>